<dbReference type="AlphaFoldDB" id="A0A060I7G7"/>
<dbReference type="EMBL" id="CP006990">
    <property type="protein sequence ID" value="AIC30923.1"/>
    <property type="molecule type" value="Genomic_DNA"/>
</dbReference>
<reference evidence="1 2" key="1">
    <citation type="submission" date="2013-12" db="EMBL/GenBank/DDBJ databases">
        <title>Complete genome sequence of Rhizobium etli bv. mimosae IE4771.</title>
        <authorList>
            <person name="Bustos P."/>
            <person name="Santamaria R.I."/>
            <person name="Lozano L."/>
            <person name="Ormeno-Orrillo E."/>
            <person name="Rogel M.A."/>
            <person name="Romero D."/>
            <person name="Cevallos M.A."/>
            <person name="Martinez-Romero E."/>
            <person name="Gonzalez V."/>
        </authorList>
    </citation>
    <scope>NUCLEOTIDE SEQUENCE [LARGE SCALE GENOMIC DNA]</scope>
    <source>
        <strain evidence="1 2">IE4771</strain>
        <plasmid evidence="2">Plasmid pRetIE4771d</plasmid>
    </source>
</reference>
<name>A0A060I7G7_RHIET</name>
<evidence type="ECO:0000313" key="2">
    <source>
        <dbReference type="Proteomes" id="UP000027180"/>
    </source>
</evidence>
<organism evidence="1 2">
    <name type="scientific">Rhizobium etli bv. mimosae str. IE4771</name>
    <dbReference type="NCBI Taxonomy" id="1432050"/>
    <lineage>
        <taxon>Bacteria</taxon>
        <taxon>Pseudomonadati</taxon>
        <taxon>Pseudomonadota</taxon>
        <taxon>Alphaproteobacteria</taxon>
        <taxon>Hyphomicrobiales</taxon>
        <taxon>Rhizobiaceae</taxon>
        <taxon>Rhizobium/Agrobacterium group</taxon>
        <taxon>Rhizobium</taxon>
    </lineage>
</organism>
<accession>A0A060I7G7</accession>
<dbReference type="Proteomes" id="UP000027180">
    <property type="component" value="Plasmid pRetIE4771d"/>
</dbReference>
<proteinExistence type="predicted"/>
<dbReference type="HOGENOM" id="CLU_2938512_0_0_5"/>
<geneLocation type="plasmid" evidence="1 2">
    <name>pRetIE4771d</name>
</geneLocation>
<protein>
    <submittedName>
        <fullName evidence="1">Uncharacterized protein</fullName>
    </submittedName>
</protein>
<gene>
    <name evidence="1" type="ORF">IE4771_PD00368</name>
</gene>
<dbReference type="KEGG" id="rei:IE4771_PD00368"/>
<sequence length="60" mass="6868">MPEIDRRQQKILSCGEPGSYLCFAMSRNLIDTALVYVKLGVGRPQHNLLRRWRSQAHEGA</sequence>
<keyword evidence="1" id="KW-0614">Plasmid</keyword>
<evidence type="ECO:0000313" key="1">
    <source>
        <dbReference type="EMBL" id="AIC30923.1"/>
    </source>
</evidence>